<sequence length="367" mass="38341">MNQSSISRRATLTGIAGTLALAAGSPAWAAKDKKAAVTTLSTVAEGEAKAATLFTRYGKASIAAGSRVLPVFQVELLEEDGAHEEDRKYHANATADSTFKVAGIDQAAVQAAVDTLYKQYIDALTAAGFVIVTDAEVGQAEAWRKLSANMKPTPMVADTGKRGKSTFYGPSGKGVYIAADDIRFSGKGGFAAFAQVGDAMGRATQEYALPTQLKAGVVGIELAVGFVQIKGEGGGKYSNIFGDGVVNIKGDAAMQVIPERSRLWFMPFPQVDGTKQQLVLNTTVLPAENPVLAFKDVTSKKAKLGDAAGMMIGFATGTGGSYSTKTYEITLDPVVLPKAMEQTLGGLTAGLVKRFTALPSEPGGKNR</sequence>
<keyword evidence="3" id="KW-1185">Reference proteome</keyword>
<evidence type="ECO:0000256" key="1">
    <source>
        <dbReference type="SAM" id="SignalP"/>
    </source>
</evidence>
<proteinExistence type="predicted"/>
<organism evidence="2 3">
    <name type="scientific">Asticcacaulis aquaticus</name>
    <dbReference type="NCBI Taxonomy" id="2984212"/>
    <lineage>
        <taxon>Bacteria</taxon>
        <taxon>Pseudomonadati</taxon>
        <taxon>Pseudomonadota</taxon>
        <taxon>Alphaproteobacteria</taxon>
        <taxon>Caulobacterales</taxon>
        <taxon>Caulobacteraceae</taxon>
        <taxon>Asticcacaulis</taxon>
    </lineage>
</organism>
<reference evidence="2 3" key="1">
    <citation type="submission" date="2023-01" db="EMBL/GenBank/DDBJ databases">
        <title>Novel species of the genus Asticcacaulis isolated from rivers.</title>
        <authorList>
            <person name="Lu H."/>
        </authorList>
    </citation>
    <scope>NUCLEOTIDE SEQUENCE [LARGE SCALE GENOMIC DNA]</scope>
    <source>
        <strain evidence="2 3">BYS171W</strain>
    </source>
</reference>
<dbReference type="Proteomes" id="UP001214854">
    <property type="component" value="Unassembled WGS sequence"/>
</dbReference>
<comment type="caution">
    <text evidence="2">The sequence shown here is derived from an EMBL/GenBank/DDBJ whole genome shotgun (WGS) entry which is preliminary data.</text>
</comment>
<name>A0ABT5HQE9_9CAUL</name>
<dbReference type="RefSeq" id="WP_272746784.1">
    <property type="nucleotide sequence ID" value="NZ_JAQQKX010000002.1"/>
</dbReference>
<gene>
    <name evidence="2" type="ORF">PQU92_03245</name>
</gene>
<accession>A0ABT5HQE9</accession>
<dbReference type="EMBL" id="JAQQKX010000002">
    <property type="protein sequence ID" value="MDC7682274.1"/>
    <property type="molecule type" value="Genomic_DNA"/>
</dbReference>
<dbReference type="InterPro" id="IPR006311">
    <property type="entry name" value="TAT_signal"/>
</dbReference>
<evidence type="ECO:0000313" key="3">
    <source>
        <dbReference type="Proteomes" id="UP001214854"/>
    </source>
</evidence>
<protein>
    <submittedName>
        <fullName evidence="2">Uncharacterized protein</fullName>
    </submittedName>
</protein>
<evidence type="ECO:0000313" key="2">
    <source>
        <dbReference type="EMBL" id="MDC7682274.1"/>
    </source>
</evidence>
<dbReference type="PROSITE" id="PS51318">
    <property type="entry name" value="TAT"/>
    <property type="match status" value="1"/>
</dbReference>
<feature type="signal peptide" evidence="1">
    <location>
        <begin position="1"/>
        <end position="29"/>
    </location>
</feature>
<feature type="chain" id="PRO_5046350812" evidence="1">
    <location>
        <begin position="30"/>
        <end position="367"/>
    </location>
</feature>
<keyword evidence="1" id="KW-0732">Signal</keyword>